<evidence type="ECO:0000256" key="2">
    <source>
        <dbReference type="ARBA" id="ARBA00023315"/>
    </source>
</evidence>
<dbReference type="InterPro" id="IPR002123">
    <property type="entry name" value="Plipid/glycerol_acylTrfase"/>
</dbReference>
<evidence type="ECO:0000313" key="4">
    <source>
        <dbReference type="EMBL" id="XDI37289.1"/>
    </source>
</evidence>
<dbReference type="CDD" id="cd06551">
    <property type="entry name" value="LPLAT"/>
    <property type="match status" value="1"/>
</dbReference>
<proteinExistence type="predicted"/>
<dbReference type="RefSeq" id="WP_368504648.1">
    <property type="nucleotide sequence ID" value="NZ_CP162551.1"/>
</dbReference>
<dbReference type="EMBL" id="CP162551">
    <property type="protein sequence ID" value="XDI37289.1"/>
    <property type="molecule type" value="Genomic_DNA"/>
</dbReference>
<dbReference type="SUPFAM" id="SSF69593">
    <property type="entry name" value="Glycerol-3-phosphate (1)-acyltransferase"/>
    <property type="match status" value="1"/>
</dbReference>
<keyword evidence="2 4" id="KW-0012">Acyltransferase</keyword>
<evidence type="ECO:0000259" key="3">
    <source>
        <dbReference type="SMART" id="SM00563"/>
    </source>
</evidence>
<keyword evidence="1" id="KW-0808">Transferase</keyword>
<dbReference type="GO" id="GO:0005886">
    <property type="term" value="C:plasma membrane"/>
    <property type="evidence" value="ECO:0007669"/>
    <property type="project" value="TreeGrafter"/>
</dbReference>
<accession>A0AB39BUG8</accession>
<dbReference type="SMART" id="SM00563">
    <property type="entry name" value="PlsC"/>
    <property type="match status" value="1"/>
</dbReference>
<protein>
    <submittedName>
        <fullName evidence="4">Lysophospholipid acyltransferase family protein</fullName>
    </submittedName>
</protein>
<dbReference type="AlphaFoldDB" id="A0AB39BUG8"/>
<dbReference type="GO" id="GO:0003841">
    <property type="term" value="F:1-acylglycerol-3-phosphate O-acyltransferase activity"/>
    <property type="evidence" value="ECO:0007669"/>
    <property type="project" value="TreeGrafter"/>
</dbReference>
<organism evidence="4">
    <name type="scientific">Alkalihalophilus sp. As8PL</name>
    <dbReference type="NCBI Taxonomy" id="3237103"/>
    <lineage>
        <taxon>Bacteria</taxon>
        <taxon>Bacillati</taxon>
        <taxon>Bacillota</taxon>
        <taxon>Bacilli</taxon>
        <taxon>Bacillales</taxon>
        <taxon>Bacillaceae</taxon>
        <taxon>Alkalihalophilus</taxon>
    </lineage>
</organism>
<dbReference type="GO" id="GO:0006654">
    <property type="term" value="P:phosphatidic acid biosynthetic process"/>
    <property type="evidence" value="ECO:0007669"/>
    <property type="project" value="TreeGrafter"/>
</dbReference>
<dbReference type="Pfam" id="PF01553">
    <property type="entry name" value="Acyltransferase"/>
    <property type="match status" value="1"/>
</dbReference>
<name>A0AB39BUG8_9BACI</name>
<reference evidence="4" key="1">
    <citation type="submission" date="2024-07" db="EMBL/GenBank/DDBJ databases">
        <title>Identification and characteristics of an arsenic-resistant bacterial isolate, which belongs to a novel species.</title>
        <authorList>
            <person name="Juszczyk A."/>
            <person name="Kowalczyk A."/>
            <person name="Was K."/>
            <person name="Kosowicz W."/>
            <person name="Budzyn A."/>
            <person name="Latowski D."/>
        </authorList>
    </citation>
    <scope>NUCLEOTIDE SEQUENCE</scope>
    <source>
        <strain evidence="4">As8PL</strain>
    </source>
</reference>
<gene>
    <name evidence="4" type="ORF">AB3N04_02940</name>
</gene>
<evidence type="ECO:0000256" key="1">
    <source>
        <dbReference type="ARBA" id="ARBA00022679"/>
    </source>
</evidence>
<dbReference type="PANTHER" id="PTHR10434:SF11">
    <property type="entry name" value="1-ACYL-SN-GLYCEROL-3-PHOSPHATE ACYLTRANSFERASE"/>
    <property type="match status" value="1"/>
</dbReference>
<dbReference type="PANTHER" id="PTHR10434">
    <property type="entry name" value="1-ACYL-SN-GLYCEROL-3-PHOSPHATE ACYLTRANSFERASE"/>
    <property type="match status" value="1"/>
</dbReference>
<sequence>MITAKKSRWFRRFFHFYNTNWLLRRSFYNIHLKGHFPQTDRPLILMANHSSWWDGLISFYLSEKCVHHDSYAMMAEEGISAFPFFRKIGAFSVNPSNPRSLIQSLNYARTKLIPHQAVWMFPQGAEEHLEKRPLGFKPGVAYLLENEPEAIVVPITYYYTFRHEQRPELFIEVGPGLSFKDKMTQERKELTTILEHLLTSQLDKQKQYIIQERIEEYSSLIRGNRTASEWLDTFKKRWRKR</sequence>
<feature type="domain" description="Phospholipid/glycerol acyltransferase" evidence="3">
    <location>
        <begin position="43"/>
        <end position="160"/>
    </location>
</feature>